<dbReference type="VEuPathDB" id="FungiDB:VP01_1571g3"/>
<dbReference type="EMBL" id="LAVV01006352">
    <property type="protein sequence ID" value="KNZ60316.1"/>
    <property type="molecule type" value="Genomic_DNA"/>
</dbReference>
<protein>
    <submittedName>
        <fullName evidence="1">Uncharacterized protein</fullName>
    </submittedName>
</protein>
<comment type="caution">
    <text evidence="1">The sequence shown here is derived from an EMBL/GenBank/DDBJ whole genome shotgun (WGS) entry which is preliminary data.</text>
</comment>
<evidence type="ECO:0000313" key="1">
    <source>
        <dbReference type="EMBL" id="KNZ60316.1"/>
    </source>
</evidence>
<gene>
    <name evidence="1" type="ORF">VP01_1571g3</name>
</gene>
<sequence>MTAEYIKLFSHTGVFALFQVFLTCLSIVIGNPNNHHTNGTVCLDPDSLGVILRMMEAKSSRLIQMDQMLHQLWSQTCTPPPKSVLKSLKPGKADIYHDPTKGISDNLSCPGLEIWGCVFFLPEQAPGPINDHQMTSDIRLLN</sequence>
<evidence type="ECO:0000313" key="2">
    <source>
        <dbReference type="Proteomes" id="UP000037035"/>
    </source>
</evidence>
<name>A0A0L6VHR7_9BASI</name>
<dbReference type="STRING" id="27349.A0A0L6VHR7"/>
<organism evidence="1 2">
    <name type="scientific">Puccinia sorghi</name>
    <dbReference type="NCBI Taxonomy" id="27349"/>
    <lineage>
        <taxon>Eukaryota</taxon>
        <taxon>Fungi</taxon>
        <taxon>Dikarya</taxon>
        <taxon>Basidiomycota</taxon>
        <taxon>Pucciniomycotina</taxon>
        <taxon>Pucciniomycetes</taxon>
        <taxon>Pucciniales</taxon>
        <taxon>Pucciniaceae</taxon>
        <taxon>Puccinia</taxon>
    </lineage>
</organism>
<proteinExistence type="predicted"/>
<dbReference type="Proteomes" id="UP000037035">
    <property type="component" value="Unassembled WGS sequence"/>
</dbReference>
<keyword evidence="2" id="KW-1185">Reference proteome</keyword>
<accession>A0A0L6VHR7</accession>
<reference evidence="1 2" key="1">
    <citation type="submission" date="2015-08" db="EMBL/GenBank/DDBJ databases">
        <title>Next Generation Sequencing and Analysis of the Genome of Puccinia sorghi L Schw, the Causal Agent of Maize Common Rust.</title>
        <authorList>
            <person name="Rochi L."/>
            <person name="Burguener G."/>
            <person name="Darino M."/>
            <person name="Turjanski A."/>
            <person name="Kreff E."/>
            <person name="Dieguez M.J."/>
            <person name="Sacco F."/>
        </authorList>
    </citation>
    <scope>NUCLEOTIDE SEQUENCE [LARGE SCALE GENOMIC DNA]</scope>
    <source>
        <strain evidence="1 2">RO10H11247</strain>
    </source>
</reference>
<dbReference type="AlphaFoldDB" id="A0A0L6VHR7"/>